<proteinExistence type="predicted"/>
<dbReference type="AlphaFoldDB" id="A0A166IG68"/>
<evidence type="ECO:0000313" key="3">
    <source>
        <dbReference type="EMBL" id="KZP19783.1"/>
    </source>
</evidence>
<feature type="region of interest" description="Disordered" evidence="1">
    <location>
        <begin position="1"/>
        <end position="27"/>
    </location>
</feature>
<dbReference type="OrthoDB" id="3027208at2759"/>
<name>A0A166IG68_9AGAM</name>
<gene>
    <name evidence="3" type="ORF">FIBSPDRAFT_827833</name>
</gene>
<dbReference type="SMART" id="SM00225">
    <property type="entry name" value="BTB"/>
    <property type="match status" value="1"/>
</dbReference>
<dbReference type="Gene3D" id="3.30.710.10">
    <property type="entry name" value="Potassium Channel Kv1.1, Chain A"/>
    <property type="match status" value="1"/>
</dbReference>
<organism evidence="3 4">
    <name type="scientific">Athelia psychrophila</name>
    <dbReference type="NCBI Taxonomy" id="1759441"/>
    <lineage>
        <taxon>Eukaryota</taxon>
        <taxon>Fungi</taxon>
        <taxon>Dikarya</taxon>
        <taxon>Basidiomycota</taxon>
        <taxon>Agaricomycotina</taxon>
        <taxon>Agaricomycetes</taxon>
        <taxon>Agaricomycetidae</taxon>
        <taxon>Atheliales</taxon>
        <taxon>Atheliaceae</taxon>
        <taxon>Athelia</taxon>
    </lineage>
</organism>
<dbReference type="CDD" id="cd18186">
    <property type="entry name" value="BTB_POZ_ZBTB_KLHL-like"/>
    <property type="match status" value="1"/>
</dbReference>
<accession>A0A166IG68</accession>
<dbReference type="EMBL" id="KV417561">
    <property type="protein sequence ID" value="KZP19783.1"/>
    <property type="molecule type" value="Genomic_DNA"/>
</dbReference>
<reference evidence="3 4" key="1">
    <citation type="journal article" date="2016" name="Mol. Biol. Evol.">
        <title>Comparative Genomics of Early-Diverging Mushroom-Forming Fungi Provides Insights into the Origins of Lignocellulose Decay Capabilities.</title>
        <authorList>
            <person name="Nagy L.G."/>
            <person name="Riley R."/>
            <person name="Tritt A."/>
            <person name="Adam C."/>
            <person name="Daum C."/>
            <person name="Floudas D."/>
            <person name="Sun H."/>
            <person name="Yadav J.S."/>
            <person name="Pangilinan J."/>
            <person name="Larsson K.H."/>
            <person name="Matsuura K."/>
            <person name="Barry K."/>
            <person name="Labutti K."/>
            <person name="Kuo R."/>
            <person name="Ohm R.A."/>
            <person name="Bhattacharya S.S."/>
            <person name="Shirouzu T."/>
            <person name="Yoshinaga Y."/>
            <person name="Martin F.M."/>
            <person name="Grigoriev I.V."/>
            <person name="Hibbett D.S."/>
        </authorList>
    </citation>
    <scope>NUCLEOTIDE SEQUENCE [LARGE SCALE GENOMIC DNA]</scope>
    <source>
        <strain evidence="3 4">CBS 109695</strain>
    </source>
</reference>
<dbReference type="STRING" id="436010.A0A166IG68"/>
<dbReference type="SUPFAM" id="SSF54695">
    <property type="entry name" value="POZ domain"/>
    <property type="match status" value="1"/>
</dbReference>
<evidence type="ECO:0000313" key="4">
    <source>
        <dbReference type="Proteomes" id="UP000076532"/>
    </source>
</evidence>
<evidence type="ECO:0000259" key="2">
    <source>
        <dbReference type="PROSITE" id="PS50097"/>
    </source>
</evidence>
<keyword evidence="4" id="KW-1185">Reference proteome</keyword>
<sequence length="342" mass="38461">MASTDQPPAKRQRTEDPSEESASPAIPVRSSIWYDDGNIVLQAEGTQWKVHKSILAQSSSVFQDMFSLPPPPSIDTDQVAGCPTVQLTDTAEEVEYVLQAICQREYTGFAAKLPLPVISAFIRLGTKYDIPKLRLEGQERIFREFPADWRTYRYWKVRREKSGGLSGGLFRCPAAEFGKARQGDRNRGILSILPYALYLCCRQYTTRQIMGGIKRKDGKIMALSVSDQLACLAGFRAICKAQAETTYCWAYTSTSTFANCTSQVCSIFRHNLVVHAFSSSPLIAGFDTFHTLVDPDMFCPACAHQAEGMHNTGREKFWALLPSLFDLPPWEELKKERELYVL</sequence>
<protein>
    <recommendedName>
        <fullName evidence="2">BTB domain-containing protein</fullName>
    </recommendedName>
</protein>
<feature type="domain" description="BTB" evidence="2">
    <location>
        <begin position="37"/>
        <end position="108"/>
    </location>
</feature>
<dbReference type="Proteomes" id="UP000076532">
    <property type="component" value="Unassembled WGS sequence"/>
</dbReference>
<dbReference type="Pfam" id="PF00651">
    <property type="entry name" value="BTB"/>
    <property type="match status" value="1"/>
</dbReference>
<dbReference type="PROSITE" id="PS50097">
    <property type="entry name" value="BTB"/>
    <property type="match status" value="1"/>
</dbReference>
<evidence type="ECO:0000256" key="1">
    <source>
        <dbReference type="SAM" id="MobiDB-lite"/>
    </source>
</evidence>
<dbReference type="InterPro" id="IPR000210">
    <property type="entry name" value="BTB/POZ_dom"/>
</dbReference>
<dbReference type="InterPro" id="IPR011333">
    <property type="entry name" value="SKP1/BTB/POZ_sf"/>
</dbReference>